<feature type="region of interest" description="Disordered" evidence="2">
    <location>
        <begin position="274"/>
        <end position="300"/>
    </location>
</feature>
<feature type="compositionally biased region" description="Polar residues" evidence="2">
    <location>
        <begin position="274"/>
        <end position="283"/>
    </location>
</feature>
<feature type="compositionally biased region" description="Acidic residues" evidence="2">
    <location>
        <begin position="287"/>
        <end position="300"/>
    </location>
</feature>
<keyword evidence="4" id="KW-1185">Reference proteome</keyword>
<feature type="coiled-coil region" evidence="1">
    <location>
        <begin position="348"/>
        <end position="389"/>
    </location>
</feature>
<dbReference type="EMBL" id="JBBWUH010000016">
    <property type="protein sequence ID" value="KAK8151757.1"/>
    <property type="molecule type" value="Genomic_DNA"/>
</dbReference>
<keyword evidence="1" id="KW-0175">Coiled coil</keyword>
<sequence length="415" mass="47435">MAFSDKNLLQPTPAMSTLPTYHQLQQQQHINTIPQYSPRIQTAAIPNPRPPQQTGNPQLTIRVDKPVPAANFNEPPNVVRICDLKPRQKVYRAKNLLCGYLGLSHTHELQSILRTHEAFFRQFLDAENRKWFPSGDIRAAGPVARWVENRLFSMFFIVHGSGSWRRRLARIRQRVGFFRQPCLQDLRVEDNMMLFHEYDMHYVGQAMGVVQLMARLPHLFRNSTNIAANVTGEPIFEAEDVYRAFCLLRFARIQNFQPMNYQLAMPVHYAYPQAQPQSGEGTASVSDDNDDNDDMDVDGEQDGISEEQYTMEAPAYSPLTVMGSDDGDQDMDTGAAAIEEKFVPRADYERLQRSHEALQERNDLYQRLNQALKTQNDSLHDKVGRLEAAAREAVEREETMAAAWTLVALKEGRRG</sequence>
<evidence type="ECO:0000256" key="2">
    <source>
        <dbReference type="SAM" id="MobiDB-lite"/>
    </source>
</evidence>
<evidence type="ECO:0000313" key="3">
    <source>
        <dbReference type="EMBL" id="KAK8151757.1"/>
    </source>
</evidence>
<comment type="caution">
    <text evidence="3">The sequence shown here is derived from an EMBL/GenBank/DDBJ whole genome shotgun (WGS) entry which is preliminary data.</text>
</comment>
<accession>A0ABR1XF73</accession>
<dbReference type="Proteomes" id="UP001456524">
    <property type="component" value="Unassembled WGS sequence"/>
</dbReference>
<evidence type="ECO:0000313" key="4">
    <source>
        <dbReference type="Proteomes" id="UP001456524"/>
    </source>
</evidence>
<gene>
    <name evidence="3" type="ORF">IWX90DRAFT_496153</name>
</gene>
<evidence type="ECO:0000256" key="1">
    <source>
        <dbReference type="SAM" id="Coils"/>
    </source>
</evidence>
<proteinExistence type="predicted"/>
<protein>
    <submittedName>
        <fullName evidence="3">Uncharacterized protein</fullName>
    </submittedName>
</protein>
<name>A0ABR1XF73_9PEZI</name>
<organism evidence="3 4">
    <name type="scientific">Phyllosticta citrichinensis</name>
    <dbReference type="NCBI Taxonomy" id="1130410"/>
    <lineage>
        <taxon>Eukaryota</taxon>
        <taxon>Fungi</taxon>
        <taxon>Dikarya</taxon>
        <taxon>Ascomycota</taxon>
        <taxon>Pezizomycotina</taxon>
        <taxon>Dothideomycetes</taxon>
        <taxon>Dothideomycetes incertae sedis</taxon>
        <taxon>Botryosphaeriales</taxon>
        <taxon>Phyllostictaceae</taxon>
        <taxon>Phyllosticta</taxon>
    </lineage>
</organism>
<reference evidence="3 4" key="1">
    <citation type="journal article" date="2022" name="G3 (Bethesda)">
        <title>Enemy or ally: a genomic approach to elucidate the lifestyle of Phyllosticta citrichinaensis.</title>
        <authorList>
            <person name="Buijs V.A."/>
            <person name="Groenewald J.Z."/>
            <person name="Haridas S."/>
            <person name="LaButti K.M."/>
            <person name="Lipzen A."/>
            <person name="Martin F.M."/>
            <person name="Barry K."/>
            <person name="Grigoriev I.V."/>
            <person name="Crous P.W."/>
            <person name="Seidl M.F."/>
        </authorList>
    </citation>
    <scope>NUCLEOTIDE SEQUENCE [LARGE SCALE GENOMIC DNA]</scope>
    <source>
        <strain evidence="3 4">CBS 129764</strain>
    </source>
</reference>